<evidence type="ECO:0000256" key="1">
    <source>
        <dbReference type="SAM" id="MobiDB-lite"/>
    </source>
</evidence>
<sequence length="310" mass="34735">MVSNPSQYGLDLSSTELASIKTWCDNYLAASDPVYSSQTPAFLAAIKRVYGTVALQDTQPKCLPEAVYVIVVFATLSPQSANQRADCMDLLSKFSFPRLSTELIQYVTRIGCDDWNELLFRLGRDVINDDDPLSKHFAATQLWLLLHLVDDSTTENQKNLRQLLEKRSGLEIEAKGLEHVKGGLGARVLAYYQGDRLDTYSARIIECIYQARRTRPDSHLRTLMEEKMKDVPKCHRGLTQFTNGPPTEAPLDLALVTPLPPSRTTSRASIRSAPEAASQMTEGHWDVDHVSIDMSSYPPGPEDDWQGRYV</sequence>
<dbReference type="Proteomes" id="UP000663846">
    <property type="component" value="Unassembled WGS sequence"/>
</dbReference>
<protein>
    <submittedName>
        <fullName evidence="2">Uncharacterized protein</fullName>
    </submittedName>
</protein>
<proteinExistence type="predicted"/>
<comment type="caution">
    <text evidence="2">The sequence shown here is derived from an EMBL/GenBank/DDBJ whole genome shotgun (WGS) entry which is preliminary data.</text>
</comment>
<feature type="compositionally biased region" description="Low complexity" evidence="1">
    <location>
        <begin position="262"/>
        <end position="274"/>
    </location>
</feature>
<name>A0A8H3C9H3_9AGAM</name>
<evidence type="ECO:0000313" key="3">
    <source>
        <dbReference type="Proteomes" id="UP000663846"/>
    </source>
</evidence>
<dbReference type="EMBL" id="CAJMWS010001179">
    <property type="protein sequence ID" value="CAE6474683.1"/>
    <property type="molecule type" value="Genomic_DNA"/>
</dbReference>
<feature type="region of interest" description="Disordered" evidence="1">
    <location>
        <begin position="261"/>
        <end position="282"/>
    </location>
</feature>
<gene>
    <name evidence="2" type="ORF">RDB_LOCUS182085</name>
</gene>
<reference evidence="2" key="1">
    <citation type="submission" date="2021-01" db="EMBL/GenBank/DDBJ databases">
        <authorList>
            <person name="Kaushik A."/>
        </authorList>
    </citation>
    <scope>NUCLEOTIDE SEQUENCE</scope>
    <source>
        <strain evidence="2">AG1-1C</strain>
    </source>
</reference>
<accession>A0A8H3C9H3</accession>
<organism evidence="2 3">
    <name type="scientific">Rhizoctonia solani</name>
    <dbReference type="NCBI Taxonomy" id="456999"/>
    <lineage>
        <taxon>Eukaryota</taxon>
        <taxon>Fungi</taxon>
        <taxon>Dikarya</taxon>
        <taxon>Basidiomycota</taxon>
        <taxon>Agaricomycotina</taxon>
        <taxon>Agaricomycetes</taxon>
        <taxon>Cantharellales</taxon>
        <taxon>Ceratobasidiaceae</taxon>
        <taxon>Rhizoctonia</taxon>
    </lineage>
</organism>
<dbReference type="AlphaFoldDB" id="A0A8H3C9H3"/>
<evidence type="ECO:0000313" key="2">
    <source>
        <dbReference type="EMBL" id="CAE6474683.1"/>
    </source>
</evidence>